<dbReference type="PANTHER" id="PTHR11766:SF1">
    <property type="entry name" value="TYROSINE--TRNA LIGASE"/>
    <property type="match status" value="1"/>
</dbReference>
<dbReference type="Pfam" id="PF00579">
    <property type="entry name" value="tRNA-synt_1b"/>
    <property type="match status" value="2"/>
</dbReference>
<dbReference type="NCBIfam" id="TIGR00234">
    <property type="entry name" value="tyrS"/>
    <property type="match status" value="1"/>
</dbReference>
<evidence type="ECO:0000256" key="7">
    <source>
        <dbReference type="ARBA" id="ARBA00048248"/>
    </source>
</evidence>
<evidence type="ECO:0000256" key="3">
    <source>
        <dbReference type="ARBA" id="ARBA00022741"/>
    </source>
</evidence>
<evidence type="ECO:0000256" key="1">
    <source>
        <dbReference type="ARBA" id="ARBA00013160"/>
    </source>
</evidence>
<keyword evidence="4 9" id="KW-0067">ATP-binding</keyword>
<dbReference type="PANTHER" id="PTHR11766">
    <property type="entry name" value="TYROSYL-TRNA SYNTHETASE"/>
    <property type="match status" value="1"/>
</dbReference>
<dbReference type="GO" id="GO:0003723">
    <property type="term" value="F:RNA binding"/>
    <property type="evidence" value="ECO:0007669"/>
    <property type="project" value="InterPro"/>
</dbReference>
<evidence type="ECO:0000256" key="4">
    <source>
        <dbReference type="ARBA" id="ARBA00022840"/>
    </source>
</evidence>
<evidence type="ECO:0000256" key="5">
    <source>
        <dbReference type="ARBA" id="ARBA00022917"/>
    </source>
</evidence>
<dbReference type="InterPro" id="IPR002307">
    <property type="entry name" value="Tyr-tRNA-ligase"/>
</dbReference>
<comment type="similarity">
    <text evidence="9">Belongs to the class-I aminoacyl-tRNA synthetase family.</text>
</comment>
<dbReference type="InterPro" id="IPR024088">
    <property type="entry name" value="Tyr-tRNA-ligase_bac-type"/>
</dbReference>
<evidence type="ECO:0000313" key="11">
    <source>
        <dbReference type="Proteomes" id="UP000178534"/>
    </source>
</evidence>
<gene>
    <name evidence="10" type="ORF">A2942_03500</name>
</gene>
<evidence type="ECO:0000256" key="8">
    <source>
        <dbReference type="NCBIfam" id="TIGR00234"/>
    </source>
</evidence>
<dbReference type="EMBL" id="MHLP01000018">
    <property type="protein sequence ID" value="OGZ12808.1"/>
    <property type="molecule type" value="Genomic_DNA"/>
</dbReference>
<reference evidence="10 11" key="1">
    <citation type="journal article" date="2016" name="Nat. Commun.">
        <title>Thousands of microbial genomes shed light on interconnected biogeochemical processes in an aquifer system.</title>
        <authorList>
            <person name="Anantharaman K."/>
            <person name="Brown C.T."/>
            <person name="Hug L.A."/>
            <person name="Sharon I."/>
            <person name="Castelle C.J."/>
            <person name="Probst A.J."/>
            <person name="Thomas B.C."/>
            <person name="Singh A."/>
            <person name="Wilkins M.J."/>
            <person name="Karaoz U."/>
            <person name="Brodie E.L."/>
            <person name="Williams K.H."/>
            <person name="Hubbard S.S."/>
            <person name="Banfield J.F."/>
        </authorList>
    </citation>
    <scope>NUCLEOTIDE SEQUENCE [LARGE SCALE GENOMIC DNA]</scope>
</reference>
<dbReference type="Gene3D" id="3.10.290.10">
    <property type="entry name" value="RNA-binding S4 domain"/>
    <property type="match status" value="1"/>
</dbReference>
<dbReference type="SUPFAM" id="SSF55174">
    <property type="entry name" value="Alpha-L RNA-binding motif"/>
    <property type="match status" value="1"/>
</dbReference>
<dbReference type="Gene3D" id="3.40.50.620">
    <property type="entry name" value="HUPs"/>
    <property type="match status" value="1"/>
</dbReference>
<protein>
    <recommendedName>
        <fullName evidence="1 8">Tyrosine--tRNA ligase</fullName>
        <ecNumber evidence="1 8">6.1.1.1</ecNumber>
    </recommendedName>
</protein>
<keyword evidence="3 9" id="KW-0547">Nucleotide-binding</keyword>
<dbReference type="InterPro" id="IPR002305">
    <property type="entry name" value="aa-tRNA-synth_Ic"/>
</dbReference>
<evidence type="ECO:0000256" key="6">
    <source>
        <dbReference type="ARBA" id="ARBA00023146"/>
    </source>
</evidence>
<dbReference type="GO" id="GO:0006437">
    <property type="term" value="P:tyrosyl-tRNA aminoacylation"/>
    <property type="evidence" value="ECO:0007669"/>
    <property type="project" value="UniProtKB-UniRule"/>
</dbReference>
<dbReference type="EC" id="6.1.1.1" evidence="1 8"/>
<dbReference type="InterPro" id="IPR014729">
    <property type="entry name" value="Rossmann-like_a/b/a_fold"/>
</dbReference>
<dbReference type="Proteomes" id="UP000178534">
    <property type="component" value="Unassembled WGS sequence"/>
</dbReference>
<keyword evidence="6 9" id="KW-0030">Aminoacyl-tRNA synthetase</keyword>
<organism evidence="10 11">
    <name type="scientific">Candidatus Lloydbacteria bacterium RIFCSPLOWO2_01_FULL_50_20</name>
    <dbReference type="NCBI Taxonomy" id="1798665"/>
    <lineage>
        <taxon>Bacteria</taxon>
        <taxon>Candidatus Lloydiibacteriota</taxon>
    </lineage>
</organism>
<dbReference type="InterPro" id="IPR036986">
    <property type="entry name" value="S4_RNA-bd_sf"/>
</dbReference>
<name>A0A1G2DJ27_9BACT</name>
<dbReference type="AlphaFoldDB" id="A0A1G2DJ27"/>
<comment type="caution">
    <text evidence="10">The sequence shown here is derived from an EMBL/GenBank/DDBJ whole genome shotgun (WGS) entry which is preliminary data.</text>
</comment>
<keyword evidence="2 9" id="KW-0436">Ligase</keyword>
<proteinExistence type="inferred from homology"/>
<dbReference type="GO" id="GO:0005829">
    <property type="term" value="C:cytosol"/>
    <property type="evidence" value="ECO:0007669"/>
    <property type="project" value="TreeGrafter"/>
</dbReference>
<evidence type="ECO:0000313" key="10">
    <source>
        <dbReference type="EMBL" id="OGZ12808.1"/>
    </source>
</evidence>
<keyword evidence="5 9" id="KW-0648">Protein biosynthesis</keyword>
<dbReference type="STRING" id="1798665.A2942_03500"/>
<dbReference type="GO" id="GO:0005524">
    <property type="term" value="F:ATP binding"/>
    <property type="evidence" value="ECO:0007669"/>
    <property type="project" value="UniProtKB-KW"/>
</dbReference>
<accession>A0A1G2DJ27</accession>
<dbReference type="GO" id="GO:0004831">
    <property type="term" value="F:tyrosine-tRNA ligase activity"/>
    <property type="evidence" value="ECO:0007669"/>
    <property type="project" value="UniProtKB-UniRule"/>
</dbReference>
<dbReference type="SUPFAM" id="SSF52374">
    <property type="entry name" value="Nucleotidylyl transferase"/>
    <property type="match status" value="1"/>
</dbReference>
<sequence>MEKNAENELIKLIDEILTRGVGEFIDPDNTFREKLLKKAKDPKSKEQIIVKFGVDPTRPDIHLGHAVVLRKLRQLQDLGCKVIFLVGDFTAQIGDPTGKSRTRPEIEQAAIEANMKTYLDQIDKILKLEPAVFSWIRNSDWFYGVSDIAPNPETKVEMEITKGKEKITLQVPHNTLAWKAEVFKNTRMQVTHLHRAQIHDITLRGFLWTLKHVTHSRLLERDLFQERIKNNSELYMHEVMYPVLQGIDSYVLDLIYGGCDLEIGGTDQTFNMLMGREVMKVNKKAPQAVLSIDLLVGLDGKEKMSKSMDNYVGITDVPNDMFGKLMSIPDALIPSYVELCTFTPVLEAGEITKKLQAGKAHPRDIKMDLAEQIVEIYHGPTKAKEARSAFVATFQNKKLPDEMPEAKVAKGTLLADVLINEDVLDSKSEFRRLMSEGAIRKDGEEKLTDPMMKITEDLVLKVGKHRFIRIVAE</sequence>
<evidence type="ECO:0000256" key="9">
    <source>
        <dbReference type="RuleBase" id="RU363036"/>
    </source>
</evidence>
<dbReference type="Gene3D" id="1.10.240.10">
    <property type="entry name" value="Tyrosyl-Transfer RNA Synthetase"/>
    <property type="match status" value="1"/>
</dbReference>
<evidence type="ECO:0000256" key="2">
    <source>
        <dbReference type="ARBA" id="ARBA00022598"/>
    </source>
</evidence>
<comment type="catalytic activity">
    <reaction evidence="7">
        <text>tRNA(Tyr) + L-tyrosine + ATP = L-tyrosyl-tRNA(Tyr) + AMP + diphosphate + H(+)</text>
        <dbReference type="Rhea" id="RHEA:10220"/>
        <dbReference type="Rhea" id="RHEA-COMP:9706"/>
        <dbReference type="Rhea" id="RHEA-COMP:9707"/>
        <dbReference type="ChEBI" id="CHEBI:15378"/>
        <dbReference type="ChEBI" id="CHEBI:30616"/>
        <dbReference type="ChEBI" id="CHEBI:33019"/>
        <dbReference type="ChEBI" id="CHEBI:58315"/>
        <dbReference type="ChEBI" id="CHEBI:78442"/>
        <dbReference type="ChEBI" id="CHEBI:78536"/>
        <dbReference type="ChEBI" id="CHEBI:456215"/>
        <dbReference type="EC" id="6.1.1.1"/>
    </reaction>
</comment>